<dbReference type="InterPro" id="IPR006626">
    <property type="entry name" value="PbH1"/>
</dbReference>
<dbReference type="Proteomes" id="UP000539642">
    <property type="component" value="Unassembled WGS sequence"/>
</dbReference>
<name>A0A840UMG8_9BACT</name>
<dbReference type="EMBL" id="JACHEO010000002">
    <property type="protein sequence ID" value="MBB5346972.1"/>
    <property type="molecule type" value="Genomic_DNA"/>
</dbReference>
<dbReference type="Pfam" id="PF13229">
    <property type="entry name" value="Beta_helix"/>
    <property type="match status" value="1"/>
</dbReference>
<dbReference type="Gene3D" id="2.160.20.10">
    <property type="entry name" value="Single-stranded right-handed beta-helix, Pectin lyase-like"/>
    <property type="match status" value="1"/>
</dbReference>
<protein>
    <recommendedName>
        <fullName evidence="2">Right handed beta helix domain-containing protein</fullName>
    </recommendedName>
</protein>
<evidence type="ECO:0000259" key="2">
    <source>
        <dbReference type="Pfam" id="PF13229"/>
    </source>
</evidence>
<gene>
    <name evidence="3" type="ORF">HNQ81_000682</name>
</gene>
<evidence type="ECO:0000313" key="3">
    <source>
        <dbReference type="EMBL" id="MBB5346972.1"/>
    </source>
</evidence>
<evidence type="ECO:0000313" key="4">
    <source>
        <dbReference type="Proteomes" id="UP000539642"/>
    </source>
</evidence>
<feature type="signal peptide" evidence="1">
    <location>
        <begin position="1"/>
        <end position="23"/>
    </location>
</feature>
<accession>A0A840UMG8</accession>
<dbReference type="RefSeq" id="WP_183348310.1">
    <property type="nucleotide sequence ID" value="NZ_JACHEO010000002.1"/>
</dbReference>
<keyword evidence="4" id="KW-1185">Reference proteome</keyword>
<sequence>MRLHLQLFLSLVLFFWSTLCALASPQTITVTNHEELKKALFQIVPGTTILIASGVYSKGFYLEAIHGTAAAPIVISGTDPENPPVFTGFGEGAKLSNCSYVKLSNLIFQGFPKNGINIDDGGNVETPSHHLLLENLEIRNIGPKGNADALKLSGVQHFVVRDCRIASWGGSAIDLVGCQNGLIEKCRLLGGKGFRNANGIQIKGGSRFILVQTSLFRNAGERAINLGGSTGLQYFRPAITDYEARDVTIAGNTFIGGEAHVAWVTAQDSQVHHNLFFLPGKWIGRILQETKDQRFKPSGNGFFANNMVVTDERVGTMFNVGRGTDPDSFIFRDNAWFRSDSSRKPILPTSEKDGMYDLDPMIADQGEGPLTPGSTDPRIKQVGPWEYAPWQMKQDFGDVMVPPVIAPKKTAIQFLDRFIR</sequence>
<feature type="chain" id="PRO_5032972712" description="Right handed beta helix domain-containing protein" evidence="1">
    <location>
        <begin position="24"/>
        <end position="420"/>
    </location>
</feature>
<dbReference type="AlphaFoldDB" id="A0A840UMG8"/>
<organism evidence="3 4">
    <name type="scientific">Desulfoprunum benzoelyticum</name>
    <dbReference type="NCBI Taxonomy" id="1506996"/>
    <lineage>
        <taxon>Bacteria</taxon>
        <taxon>Pseudomonadati</taxon>
        <taxon>Thermodesulfobacteriota</taxon>
        <taxon>Desulfobulbia</taxon>
        <taxon>Desulfobulbales</taxon>
        <taxon>Desulfobulbaceae</taxon>
        <taxon>Desulfoprunum</taxon>
    </lineage>
</organism>
<reference evidence="3 4" key="1">
    <citation type="submission" date="2020-08" db="EMBL/GenBank/DDBJ databases">
        <title>Genomic Encyclopedia of Type Strains, Phase IV (KMG-IV): sequencing the most valuable type-strain genomes for metagenomic binning, comparative biology and taxonomic classification.</title>
        <authorList>
            <person name="Goeker M."/>
        </authorList>
    </citation>
    <scope>NUCLEOTIDE SEQUENCE [LARGE SCALE GENOMIC DNA]</scope>
    <source>
        <strain evidence="3 4">DSM 28570</strain>
    </source>
</reference>
<evidence type="ECO:0000256" key="1">
    <source>
        <dbReference type="SAM" id="SignalP"/>
    </source>
</evidence>
<dbReference type="SMART" id="SM00710">
    <property type="entry name" value="PbH1"/>
    <property type="match status" value="6"/>
</dbReference>
<proteinExistence type="predicted"/>
<dbReference type="InterPro" id="IPR012334">
    <property type="entry name" value="Pectin_lyas_fold"/>
</dbReference>
<dbReference type="InterPro" id="IPR011050">
    <property type="entry name" value="Pectin_lyase_fold/virulence"/>
</dbReference>
<keyword evidence="1" id="KW-0732">Signal</keyword>
<feature type="domain" description="Right handed beta helix" evidence="2">
    <location>
        <begin position="95"/>
        <end position="275"/>
    </location>
</feature>
<dbReference type="SUPFAM" id="SSF51126">
    <property type="entry name" value="Pectin lyase-like"/>
    <property type="match status" value="1"/>
</dbReference>
<comment type="caution">
    <text evidence="3">The sequence shown here is derived from an EMBL/GenBank/DDBJ whole genome shotgun (WGS) entry which is preliminary data.</text>
</comment>
<dbReference type="InterPro" id="IPR039448">
    <property type="entry name" value="Beta_helix"/>
</dbReference>